<comment type="caution">
    <text evidence="1">The sequence shown here is derived from an EMBL/GenBank/DDBJ whole genome shotgun (WGS) entry which is preliminary data.</text>
</comment>
<reference evidence="1" key="1">
    <citation type="journal article" date="2020" name="mSystems">
        <title>Genome- and Community-Level Interaction Insights into Carbon Utilization and Element Cycling Functions of Hydrothermarchaeota in Hydrothermal Sediment.</title>
        <authorList>
            <person name="Zhou Z."/>
            <person name="Liu Y."/>
            <person name="Xu W."/>
            <person name="Pan J."/>
            <person name="Luo Z.H."/>
            <person name="Li M."/>
        </authorList>
    </citation>
    <scope>NUCLEOTIDE SEQUENCE [LARGE SCALE GENOMIC DNA]</scope>
    <source>
        <strain evidence="1">HyVt-456</strain>
    </source>
</reference>
<name>A0A7V1LN67_CALAY</name>
<dbReference type="AlphaFoldDB" id="A0A7V1LN67"/>
<sequence length="147" mass="16654">MVERMSMADIRNYWPDITEGLCRALCAEKYLTTEMFSSVLKACLTGEFQVWSVSGYSDARNEVQTGIAITTIVEEKVLKSRALMIYTIFSHHALDIKLLHEGYTVLREFARKQKCSAILSFSNNKKGLELAKLFGAATTRRHLVLDV</sequence>
<accession>A0A7V1LN67</accession>
<protein>
    <submittedName>
        <fullName evidence="1">Uncharacterized protein</fullName>
    </submittedName>
</protein>
<proteinExistence type="predicted"/>
<dbReference type="Proteomes" id="UP000886005">
    <property type="component" value="Unassembled WGS sequence"/>
</dbReference>
<organism evidence="1">
    <name type="scientific">Caldithrix abyssi</name>
    <dbReference type="NCBI Taxonomy" id="187145"/>
    <lineage>
        <taxon>Bacteria</taxon>
        <taxon>Pseudomonadati</taxon>
        <taxon>Calditrichota</taxon>
        <taxon>Calditrichia</taxon>
        <taxon>Calditrichales</taxon>
        <taxon>Calditrichaceae</taxon>
        <taxon>Caldithrix</taxon>
    </lineage>
</organism>
<gene>
    <name evidence="1" type="ORF">ENJ10_10435</name>
</gene>
<evidence type="ECO:0000313" key="1">
    <source>
        <dbReference type="EMBL" id="HED11094.1"/>
    </source>
</evidence>
<dbReference type="EMBL" id="DRLD01000285">
    <property type="protein sequence ID" value="HED11094.1"/>
    <property type="molecule type" value="Genomic_DNA"/>
</dbReference>